<dbReference type="Proteomes" id="UP000286716">
    <property type="component" value="Unassembled WGS sequence"/>
</dbReference>
<evidence type="ECO:0000313" key="1">
    <source>
        <dbReference type="EMBL" id="RSM44830.1"/>
    </source>
</evidence>
<protein>
    <submittedName>
        <fullName evidence="1">Uncharacterized protein</fullName>
    </submittedName>
</protein>
<dbReference type="EMBL" id="QHHU01000018">
    <property type="protein sequence ID" value="RSM44830.1"/>
    <property type="molecule type" value="Genomic_DNA"/>
</dbReference>
<comment type="caution">
    <text evidence="1">The sequence shown here is derived from an EMBL/GenBank/DDBJ whole genome shotgun (WGS) entry which is preliminary data.</text>
</comment>
<proteinExistence type="predicted"/>
<gene>
    <name evidence="1" type="ORF">DMA12_14890</name>
</gene>
<name>A0A428WP49_AMYBA</name>
<keyword evidence="2" id="KW-1185">Reference proteome</keyword>
<evidence type="ECO:0000313" key="2">
    <source>
        <dbReference type="Proteomes" id="UP000286716"/>
    </source>
</evidence>
<dbReference type="AlphaFoldDB" id="A0A428WP49"/>
<reference evidence="1 2" key="1">
    <citation type="submission" date="2018-05" db="EMBL/GenBank/DDBJ databases">
        <title>Evolution of GPA BGCs.</title>
        <authorList>
            <person name="Waglechner N."/>
            <person name="Wright G.D."/>
        </authorList>
    </citation>
    <scope>NUCLEOTIDE SEQUENCE [LARGE SCALE GENOMIC DNA]</scope>
    <source>
        <strain evidence="1 2">DSM 5908</strain>
    </source>
</reference>
<organism evidence="1 2">
    <name type="scientific">Amycolatopsis balhimycina DSM 5908</name>
    <dbReference type="NCBI Taxonomy" id="1081091"/>
    <lineage>
        <taxon>Bacteria</taxon>
        <taxon>Bacillati</taxon>
        <taxon>Actinomycetota</taxon>
        <taxon>Actinomycetes</taxon>
        <taxon>Pseudonocardiales</taxon>
        <taxon>Pseudonocardiaceae</taxon>
        <taxon>Amycolatopsis</taxon>
    </lineage>
</organism>
<accession>A0A428WP49</accession>
<sequence>MLESTSLVLALPDLVVLRPVMMPGVLDRMVQPLPGFGFVGQGGGQPPAQPWIAVSFDQRR</sequence>